<dbReference type="EMBL" id="JYDI01000059">
    <property type="protein sequence ID" value="KRY55156.1"/>
    <property type="molecule type" value="Genomic_DNA"/>
</dbReference>
<comment type="caution">
    <text evidence="2">The sequence shown here is derived from an EMBL/GenBank/DDBJ whole genome shotgun (WGS) entry which is preliminary data.</text>
</comment>
<name>A0A0V1D115_TRIBR</name>
<dbReference type="AlphaFoldDB" id="A0A0V1D115"/>
<dbReference type="PROSITE" id="PS51257">
    <property type="entry name" value="PROKAR_LIPOPROTEIN"/>
    <property type="match status" value="1"/>
</dbReference>
<feature type="compositionally biased region" description="Basic and acidic residues" evidence="1">
    <location>
        <begin position="1"/>
        <end position="12"/>
    </location>
</feature>
<reference evidence="2 3" key="1">
    <citation type="submission" date="2015-01" db="EMBL/GenBank/DDBJ databases">
        <title>Evolution of Trichinella species and genotypes.</title>
        <authorList>
            <person name="Korhonen P.K."/>
            <person name="Edoardo P."/>
            <person name="Giuseppe L.R."/>
            <person name="Gasser R.B."/>
        </authorList>
    </citation>
    <scope>NUCLEOTIDE SEQUENCE [LARGE SCALE GENOMIC DNA]</scope>
    <source>
        <strain evidence="2">ISS120</strain>
    </source>
</reference>
<gene>
    <name evidence="2" type="ORF">T03_5979</name>
</gene>
<keyword evidence="3" id="KW-1185">Reference proteome</keyword>
<feature type="region of interest" description="Disordered" evidence="1">
    <location>
        <begin position="1"/>
        <end position="63"/>
    </location>
</feature>
<organism evidence="2 3">
    <name type="scientific">Trichinella britovi</name>
    <name type="common">Parasitic roundworm</name>
    <dbReference type="NCBI Taxonomy" id="45882"/>
    <lineage>
        <taxon>Eukaryota</taxon>
        <taxon>Metazoa</taxon>
        <taxon>Ecdysozoa</taxon>
        <taxon>Nematoda</taxon>
        <taxon>Enoplea</taxon>
        <taxon>Dorylaimia</taxon>
        <taxon>Trichinellida</taxon>
        <taxon>Trichinellidae</taxon>
        <taxon>Trichinella</taxon>
    </lineage>
</organism>
<sequence>MKRYHARESSGDRRHHQAAGTSAACGRLPTRVRDEGQKADTKTTATRLPAGLHPLRKVLDERL</sequence>
<evidence type="ECO:0000256" key="1">
    <source>
        <dbReference type="SAM" id="MobiDB-lite"/>
    </source>
</evidence>
<evidence type="ECO:0000313" key="3">
    <source>
        <dbReference type="Proteomes" id="UP000054653"/>
    </source>
</evidence>
<proteinExistence type="predicted"/>
<accession>A0A0V1D115</accession>
<feature type="compositionally biased region" description="Basic and acidic residues" evidence="1">
    <location>
        <begin position="31"/>
        <end position="41"/>
    </location>
</feature>
<evidence type="ECO:0000313" key="2">
    <source>
        <dbReference type="EMBL" id="KRY55156.1"/>
    </source>
</evidence>
<dbReference type="Proteomes" id="UP000054653">
    <property type="component" value="Unassembled WGS sequence"/>
</dbReference>
<protein>
    <submittedName>
        <fullName evidence="2">Uncharacterized protein</fullName>
    </submittedName>
</protein>